<accession>A0A6J6FTI5</accession>
<dbReference type="EMBL" id="CAEZUC010000050">
    <property type="protein sequence ID" value="CAB4587898.1"/>
    <property type="molecule type" value="Genomic_DNA"/>
</dbReference>
<protein>
    <submittedName>
        <fullName evidence="1">Unannotated protein</fullName>
    </submittedName>
</protein>
<gene>
    <name evidence="1" type="ORF">UFOPK1776_00443</name>
</gene>
<sequence>MSLLLTFNDPAGKTNLTPGYFFDIFSRLNFVNGIDGCGLIPESGDGAQPCFMNSLIASALGISCVLIFDNSSLSLELLAEFILLAYF</sequence>
<organism evidence="1">
    <name type="scientific">freshwater metagenome</name>
    <dbReference type="NCBI Taxonomy" id="449393"/>
    <lineage>
        <taxon>unclassified sequences</taxon>
        <taxon>metagenomes</taxon>
        <taxon>ecological metagenomes</taxon>
    </lineage>
</organism>
<proteinExistence type="predicted"/>
<dbReference type="AlphaFoldDB" id="A0A6J6FTI5"/>
<reference evidence="1" key="1">
    <citation type="submission" date="2020-05" db="EMBL/GenBank/DDBJ databases">
        <authorList>
            <person name="Chiriac C."/>
            <person name="Salcher M."/>
            <person name="Ghai R."/>
            <person name="Kavagutti S V."/>
        </authorList>
    </citation>
    <scope>NUCLEOTIDE SEQUENCE</scope>
</reference>
<evidence type="ECO:0000313" key="1">
    <source>
        <dbReference type="EMBL" id="CAB4587898.1"/>
    </source>
</evidence>
<name>A0A6J6FTI5_9ZZZZ</name>